<dbReference type="PANTHER" id="PTHR36934">
    <property type="entry name" value="BLR0278 PROTEIN"/>
    <property type="match status" value="1"/>
</dbReference>
<dbReference type="Pfam" id="PF22636">
    <property type="entry name" value="FlK"/>
    <property type="match status" value="1"/>
</dbReference>
<evidence type="ECO:0000313" key="3">
    <source>
        <dbReference type="Proteomes" id="UP001529340"/>
    </source>
</evidence>
<dbReference type="Proteomes" id="UP001529340">
    <property type="component" value="Unassembled WGS sequence"/>
</dbReference>
<sequence>MKEIKLQASLTKECLVTSELLASSVGSGIVDVYATPMMIALMENTAAELLSQFLDEGETSVGIRIDTSHDAATPAKMKVWATAQITAVDRKKVTFHIVAKDEKDVIGTAQHERFIVNKEKFEAKAQSKLDK</sequence>
<evidence type="ECO:0000313" key="2">
    <source>
        <dbReference type="EMBL" id="MDM8156177.1"/>
    </source>
</evidence>
<proteinExistence type="predicted"/>
<feature type="domain" description="Fluoroacetyl-CoA-specific thioesterase-like" evidence="1">
    <location>
        <begin position="16"/>
        <end position="119"/>
    </location>
</feature>
<dbReference type="PIRSF" id="PIRSF014972">
    <property type="entry name" value="FlK"/>
    <property type="match status" value="1"/>
</dbReference>
<dbReference type="SUPFAM" id="SSF54637">
    <property type="entry name" value="Thioesterase/thiol ester dehydrase-isomerase"/>
    <property type="match status" value="1"/>
</dbReference>
<reference evidence="2 3" key="3">
    <citation type="submission" date="2023-06" db="EMBL/GenBank/DDBJ databases">
        <authorList>
            <person name="Zeman M."/>
            <person name="Kubasova T."/>
            <person name="Jahodarova E."/>
            <person name="Nykrynova M."/>
            <person name="Rychlik I."/>
        </authorList>
    </citation>
    <scope>NUCLEOTIDE SEQUENCE [LARGE SCALE GENOMIC DNA]</scope>
    <source>
        <strain evidence="2 3">ET39</strain>
    </source>
</reference>
<dbReference type="EMBL" id="JAUDCG010000002">
    <property type="protein sequence ID" value="MDM8156177.1"/>
    <property type="molecule type" value="Genomic_DNA"/>
</dbReference>
<keyword evidence="3" id="KW-1185">Reference proteome</keyword>
<organism evidence="2 3">
    <name type="scientific">Amedibacillus dolichus</name>
    <dbReference type="NCBI Taxonomy" id="31971"/>
    <lineage>
        <taxon>Bacteria</taxon>
        <taxon>Bacillati</taxon>
        <taxon>Bacillota</taxon>
        <taxon>Erysipelotrichia</taxon>
        <taxon>Erysipelotrichales</taxon>
        <taxon>Erysipelotrichaceae</taxon>
        <taxon>Amedibacillus</taxon>
    </lineage>
</organism>
<reference evidence="2 3" key="2">
    <citation type="submission" date="2023-06" db="EMBL/GenBank/DDBJ databases">
        <title>Identification and characterization of horizontal gene transfer across gut microbiota members of farm animals based on homology search.</title>
        <authorList>
            <person name="Schwarzerova J."/>
            <person name="Nykrynova M."/>
            <person name="Jureckova K."/>
            <person name="Cejkova D."/>
            <person name="Rychlik I."/>
        </authorList>
    </citation>
    <scope>NUCLEOTIDE SEQUENCE [LARGE SCALE GENOMIC DNA]</scope>
    <source>
        <strain evidence="2 3">ET39</strain>
    </source>
</reference>
<dbReference type="InterPro" id="IPR054485">
    <property type="entry name" value="FlK-like_dom"/>
</dbReference>
<gene>
    <name evidence="2" type="ORF">QUV96_00830</name>
</gene>
<evidence type="ECO:0000259" key="1">
    <source>
        <dbReference type="Pfam" id="PF22636"/>
    </source>
</evidence>
<protein>
    <submittedName>
        <fullName evidence="2">Thioesterase family protein</fullName>
    </submittedName>
</protein>
<comment type="caution">
    <text evidence="2">The sequence shown here is derived from an EMBL/GenBank/DDBJ whole genome shotgun (WGS) entry which is preliminary data.</text>
</comment>
<dbReference type="InterPro" id="IPR029069">
    <property type="entry name" value="HotDog_dom_sf"/>
</dbReference>
<dbReference type="RefSeq" id="WP_289606649.1">
    <property type="nucleotide sequence ID" value="NZ_JAUDCG010000002.1"/>
</dbReference>
<dbReference type="PANTHER" id="PTHR36934:SF1">
    <property type="entry name" value="THIOESTERASE DOMAIN-CONTAINING PROTEIN"/>
    <property type="match status" value="1"/>
</dbReference>
<reference evidence="3" key="1">
    <citation type="submission" date="2023-06" db="EMBL/GenBank/DDBJ databases">
        <title>Identification and characterization of horizontal gene transfer across gut microbiota members of farm animals based on homology search.</title>
        <authorList>
            <person name="Zeman M."/>
            <person name="Kubasova T."/>
            <person name="Jahodarova E."/>
            <person name="Nykrynova M."/>
            <person name="Rychlik I."/>
        </authorList>
    </citation>
    <scope>NUCLEOTIDE SEQUENCE [LARGE SCALE GENOMIC DNA]</scope>
    <source>
        <strain evidence="3">ET39</strain>
    </source>
</reference>
<dbReference type="InterPro" id="IPR025540">
    <property type="entry name" value="FlK"/>
</dbReference>
<name>A0ABT7U964_9FIRM</name>
<accession>A0ABT7U964</accession>
<dbReference type="Gene3D" id="3.10.129.10">
    <property type="entry name" value="Hotdog Thioesterase"/>
    <property type="match status" value="1"/>
</dbReference>